<feature type="compositionally biased region" description="Basic and acidic residues" evidence="1">
    <location>
        <begin position="90"/>
        <end position="101"/>
    </location>
</feature>
<dbReference type="EMBL" id="BMAW01096215">
    <property type="protein sequence ID" value="GFS73716.1"/>
    <property type="molecule type" value="Genomic_DNA"/>
</dbReference>
<dbReference type="AlphaFoldDB" id="A0A8X6MRD3"/>
<dbReference type="OrthoDB" id="425619at2759"/>
<evidence type="ECO:0000256" key="1">
    <source>
        <dbReference type="SAM" id="MobiDB-lite"/>
    </source>
</evidence>
<comment type="caution">
    <text evidence="2">The sequence shown here is derived from an EMBL/GenBank/DDBJ whole genome shotgun (WGS) entry which is preliminary data.</text>
</comment>
<sequence>MGLVEAEDLRILDIKQMILNSKKYEENSIKNLLMNITEERIEKNKEAEQIAEQEGKKDEIDFELQKRRSIQENTLLLPIRTYTPYAQKRSSPDRRFEKTNHTDSTSSFSRGDKLKTEDKSERSSVSCYGCSNPGVTKLRCPNCKPTANEDSSNFSNISLFSCFSNANQCAVLKLAVNGKWGTACADTGASHTIAGENLYLFLYI</sequence>
<feature type="region of interest" description="Disordered" evidence="1">
    <location>
        <begin position="86"/>
        <end position="117"/>
    </location>
</feature>
<name>A0A8X6MRD3_NEPPI</name>
<proteinExistence type="predicted"/>
<accession>A0A8X6MRD3</accession>
<protein>
    <submittedName>
        <fullName evidence="2">Uncharacterized protein</fullName>
    </submittedName>
</protein>
<reference evidence="2" key="1">
    <citation type="submission" date="2020-08" db="EMBL/GenBank/DDBJ databases">
        <title>Multicomponent nature underlies the extraordinary mechanical properties of spider dragline silk.</title>
        <authorList>
            <person name="Kono N."/>
            <person name="Nakamura H."/>
            <person name="Mori M."/>
            <person name="Yoshida Y."/>
            <person name="Ohtoshi R."/>
            <person name="Malay A.D."/>
            <person name="Moran D.A.P."/>
            <person name="Tomita M."/>
            <person name="Numata K."/>
            <person name="Arakawa K."/>
        </authorList>
    </citation>
    <scope>NUCLEOTIDE SEQUENCE</scope>
</reference>
<dbReference type="Proteomes" id="UP000887013">
    <property type="component" value="Unassembled WGS sequence"/>
</dbReference>
<keyword evidence="3" id="KW-1185">Reference proteome</keyword>
<gene>
    <name evidence="2" type="ORF">NPIL_379971</name>
</gene>
<evidence type="ECO:0000313" key="2">
    <source>
        <dbReference type="EMBL" id="GFS73716.1"/>
    </source>
</evidence>
<evidence type="ECO:0000313" key="3">
    <source>
        <dbReference type="Proteomes" id="UP000887013"/>
    </source>
</evidence>
<organism evidence="2 3">
    <name type="scientific">Nephila pilipes</name>
    <name type="common">Giant wood spider</name>
    <name type="synonym">Nephila maculata</name>
    <dbReference type="NCBI Taxonomy" id="299642"/>
    <lineage>
        <taxon>Eukaryota</taxon>
        <taxon>Metazoa</taxon>
        <taxon>Ecdysozoa</taxon>
        <taxon>Arthropoda</taxon>
        <taxon>Chelicerata</taxon>
        <taxon>Arachnida</taxon>
        <taxon>Araneae</taxon>
        <taxon>Araneomorphae</taxon>
        <taxon>Entelegynae</taxon>
        <taxon>Araneoidea</taxon>
        <taxon>Nephilidae</taxon>
        <taxon>Nephila</taxon>
    </lineage>
</organism>